<evidence type="ECO:0008006" key="4">
    <source>
        <dbReference type="Google" id="ProtNLM"/>
    </source>
</evidence>
<dbReference type="GeneID" id="89686585"/>
<dbReference type="PROSITE" id="PS51257">
    <property type="entry name" value="PROKAR_LIPOPROTEIN"/>
    <property type="match status" value="1"/>
</dbReference>
<evidence type="ECO:0000313" key="2">
    <source>
        <dbReference type="EMBL" id="MBW8289824.1"/>
    </source>
</evidence>
<keyword evidence="3" id="KW-1185">Reference proteome</keyword>
<evidence type="ECO:0000256" key="1">
    <source>
        <dbReference type="SAM" id="SignalP"/>
    </source>
</evidence>
<feature type="chain" id="PRO_5046898640" description="DUF3829 domain-containing protein" evidence="1">
    <location>
        <begin position="22"/>
        <end position="291"/>
    </location>
</feature>
<gene>
    <name evidence="2" type="ORF">KIF53_19485</name>
</gene>
<organism evidence="2 3">
    <name type="scientific">Chromobacterium subtsugae</name>
    <dbReference type="NCBI Taxonomy" id="251747"/>
    <lineage>
        <taxon>Bacteria</taxon>
        <taxon>Pseudomonadati</taxon>
        <taxon>Pseudomonadota</taxon>
        <taxon>Betaproteobacteria</taxon>
        <taxon>Neisseriales</taxon>
        <taxon>Chromobacteriaceae</taxon>
        <taxon>Chromobacterium</taxon>
    </lineage>
</organism>
<name>A0ABS7FKG7_9NEIS</name>
<proteinExistence type="predicted"/>
<protein>
    <recommendedName>
        <fullName evidence="4">DUF3829 domain-containing protein</fullName>
    </recommendedName>
</protein>
<evidence type="ECO:0000313" key="3">
    <source>
        <dbReference type="Proteomes" id="UP000711178"/>
    </source>
</evidence>
<accession>A0ABS7FKG7</accession>
<feature type="signal peptide" evidence="1">
    <location>
        <begin position="1"/>
        <end position="21"/>
    </location>
</feature>
<reference evidence="2 3" key="1">
    <citation type="submission" date="2021-05" db="EMBL/GenBank/DDBJ databases">
        <title>Draft Whole Genome Sequencing Of Biosensor Chromobacterium violaceum Strain CV026 Reveals A Regulatory RNA In Chromobacterium violaceum Phenotype Regulatory Network.</title>
        <authorList>
            <person name="Hong K.W."/>
            <person name="Chan K.G."/>
            <person name="Chang C.-Y."/>
        </authorList>
    </citation>
    <scope>NUCLEOTIDE SEQUENCE [LARGE SCALE GENOMIC DNA]</scope>
    <source>
        <strain evidence="2 3">ATCC 31532</strain>
    </source>
</reference>
<sequence>MTRPLSCLVRAAALALPLALAACASLDSAKFAALSEAARQMDDGAASSFAALEQSARDSAVLTAPDRKVGLQGFPLLNALGQPYDLSGQLDKVKASLDLRACYSAALAQLAAAGNPADIDKSSQDLAASLRQLQGSGLSAAAANGLATAIDAFGQAKLASQRKDSLRAVMDRAQPGLEALAREMSRVQQDLQLYLTDISLRYLSFVDRDGFRPAFGSWARYQGDLQVAAQLADFDRQHRALDLIGKESQAFPILHRQLRQSLDDPGARQDRLREFVDEAKRLRSLYRSLPG</sequence>
<comment type="caution">
    <text evidence="2">The sequence shown here is derived from an EMBL/GenBank/DDBJ whole genome shotgun (WGS) entry which is preliminary data.</text>
</comment>
<dbReference type="RefSeq" id="WP_043577593.1">
    <property type="nucleotide sequence ID" value="NZ_CP142381.1"/>
</dbReference>
<dbReference type="EMBL" id="JAHDTB010000024">
    <property type="protein sequence ID" value="MBW8289824.1"/>
    <property type="molecule type" value="Genomic_DNA"/>
</dbReference>
<keyword evidence="1" id="KW-0732">Signal</keyword>
<dbReference type="Proteomes" id="UP000711178">
    <property type="component" value="Unassembled WGS sequence"/>
</dbReference>